<dbReference type="AlphaFoldDB" id="W2V0Q5"/>
<comment type="caution">
    <text evidence="1">The sequence shown here is derived from an EMBL/GenBank/DDBJ whole genome shotgun (WGS) entry which is preliminary data.</text>
</comment>
<evidence type="ECO:0000313" key="2">
    <source>
        <dbReference type="Proteomes" id="UP000018951"/>
    </source>
</evidence>
<accession>W2V0Q5</accession>
<evidence type="ECO:0000313" key="1">
    <source>
        <dbReference type="EMBL" id="ETO91212.1"/>
    </source>
</evidence>
<sequence>MLECIQKINRAILENKELIEEWFHIHRVSDDKLLYSSMDIRYSGFKMAPVDFNLFPAGFNNLSPLSQEKTVDILRYNGIQNKNIVIIVENFSKNLKYFDSIKVLQDILIQVGNQVKIATLGDVQYTGDLFDISVLQEKGGALCVHDNFYPEYIILNADLSEGLSEILLKYSNNIQPSIYFGWFNRSKYEYFMIYNQLVRDLCQRISIDPWLLTTSLDVVENVSYKDKRNLDLLSEKISKMLKYINSKYQEYDIKETPYVVVKSDRGTYGMSVIDIYNEKDILNVNKRIRKKLHINKGGSIVDRVMIQEGITTCDKYEGFPAESLIYSIKEEVVAYLVRYNSIKNKHNNLNSRGAVFADTSHSIDEVRRNVYRFINRLASLASHKEPLQGKT</sequence>
<proteinExistence type="predicted"/>
<dbReference type="Gene3D" id="3.40.50.11280">
    <property type="entry name" value="Glutamate-cysteine ligase, N-terminal domain"/>
    <property type="match status" value="1"/>
</dbReference>
<dbReference type="Proteomes" id="UP000018951">
    <property type="component" value="Unassembled WGS sequence"/>
</dbReference>
<name>W2V0Q5_9RICK</name>
<dbReference type="GO" id="GO:0016874">
    <property type="term" value="F:ligase activity"/>
    <property type="evidence" value="ECO:0007669"/>
    <property type="project" value="UniProtKB-KW"/>
</dbReference>
<reference evidence="1 2" key="1">
    <citation type="journal article" date="2013" name="PLoS ONE">
        <title>Bacterial endosymbiosis in a chordate host: long-term co-evolution and conservation of secondary metabolism.</title>
        <authorList>
            <person name="Kwan J.C."/>
            <person name="Schmidt E.W."/>
        </authorList>
    </citation>
    <scope>NUCLEOTIDE SEQUENCE [LARGE SCALE GENOMIC DNA]</scope>
    <source>
        <strain evidence="2">L6</strain>
    </source>
</reference>
<dbReference type="InterPro" id="IPR042520">
    <property type="entry name" value="GshA_N"/>
</dbReference>
<dbReference type="Pfam" id="PF08886">
    <property type="entry name" value="GshA"/>
    <property type="match status" value="1"/>
</dbReference>
<keyword evidence="1" id="KW-0436">Ligase</keyword>
<protein>
    <submittedName>
        <fullName evidence="1">Glutamate-cysteine ligase family protein</fullName>
    </submittedName>
</protein>
<dbReference type="STRING" id="1401685.P857_702"/>
<gene>
    <name evidence="1" type="ORF">P857_702</name>
</gene>
<dbReference type="InterPro" id="IPR011718">
    <property type="entry name" value="GshA"/>
</dbReference>
<dbReference type="NCBIfam" id="TIGR02049">
    <property type="entry name" value="gshA_ferroox"/>
    <property type="match status" value="1"/>
</dbReference>
<dbReference type="EMBL" id="AXCJ01000008">
    <property type="protein sequence ID" value="ETO91212.1"/>
    <property type="molecule type" value="Genomic_DNA"/>
</dbReference>
<keyword evidence="2" id="KW-1185">Reference proteome</keyword>
<organism evidence="1 2">
    <name type="scientific">Candidatus Xenolissoclinum pacificiensis L6</name>
    <dbReference type="NCBI Taxonomy" id="1401685"/>
    <lineage>
        <taxon>Bacteria</taxon>
        <taxon>Pseudomonadati</taxon>
        <taxon>Pseudomonadota</taxon>
        <taxon>Alphaproteobacteria</taxon>
        <taxon>Rickettsiales</taxon>
        <taxon>Anaplasmataceae</taxon>
        <taxon>Candidatus Xenolissoclinum</taxon>
    </lineage>
</organism>